<protein>
    <submittedName>
        <fullName evidence="2">Chemosensory protein CSP11 mRNA</fullName>
    </submittedName>
</protein>
<dbReference type="InterPro" id="IPR005055">
    <property type="entry name" value="A10/PebIII"/>
</dbReference>
<dbReference type="AlphaFoldDB" id="A0A0C5D653"/>
<dbReference type="PROSITE" id="PS51257">
    <property type="entry name" value="PROKAR_LIPOPROTEIN"/>
    <property type="match status" value="1"/>
</dbReference>
<dbReference type="KEGG" id="tmol:138122881"/>
<dbReference type="SUPFAM" id="SSF100910">
    <property type="entry name" value="Chemosensory protein Csp2"/>
    <property type="match status" value="1"/>
</dbReference>
<proteinExistence type="evidence at transcript level"/>
<dbReference type="Gene3D" id="1.10.2080.10">
    <property type="entry name" value="Insect odorant-binding protein A10/Ejaculatory bulb-specific protein 3"/>
    <property type="match status" value="1"/>
</dbReference>
<dbReference type="PANTHER" id="PTHR11257:SF12">
    <property type="entry name" value="EJACULATORY BULB-SPECIFIC PROTEIN 3-RELATED"/>
    <property type="match status" value="1"/>
</dbReference>
<dbReference type="EMBL" id="KP296753">
    <property type="protein sequence ID" value="AJO62217.1"/>
    <property type="molecule type" value="mRNA"/>
</dbReference>
<accession>A0A0C5D653</accession>
<feature type="signal peptide" evidence="1">
    <location>
        <begin position="1"/>
        <end position="16"/>
    </location>
</feature>
<feature type="chain" id="PRO_5002187583" evidence="1">
    <location>
        <begin position="17"/>
        <end position="119"/>
    </location>
</feature>
<name>A0A0C5D653_TENMO</name>
<sequence length="119" mass="13832">MKILLLLSLLISLTSCEKYTTKFDNINVDEILSSDRLLKNYFNCVMDKGPCTPDAEELKRVMPEALQTECEKCSEKQKQLSRQVIHYLIDHKSQMWKELSAKYDPDGIYFAKYKDDLGS</sequence>
<dbReference type="CTD" id="138122881"/>
<dbReference type="InterPro" id="IPR036682">
    <property type="entry name" value="OS_D_A10/PebIII_sf"/>
</dbReference>
<dbReference type="PANTHER" id="PTHR11257">
    <property type="entry name" value="CHEMOSENSORY PROTEIN-RELATED"/>
    <property type="match status" value="1"/>
</dbReference>
<evidence type="ECO:0000313" key="2">
    <source>
        <dbReference type="EMBL" id="AJO62217.1"/>
    </source>
</evidence>
<dbReference type="RefSeq" id="XP_068893368.1">
    <property type="nucleotide sequence ID" value="XM_069037267.1"/>
</dbReference>
<organism evidence="2">
    <name type="scientific">Tenebrio molitor</name>
    <name type="common">Yellow mealworm beetle</name>
    <dbReference type="NCBI Taxonomy" id="7067"/>
    <lineage>
        <taxon>Eukaryota</taxon>
        <taxon>Metazoa</taxon>
        <taxon>Ecdysozoa</taxon>
        <taxon>Arthropoda</taxon>
        <taxon>Hexapoda</taxon>
        <taxon>Insecta</taxon>
        <taxon>Pterygota</taxon>
        <taxon>Neoptera</taxon>
        <taxon>Endopterygota</taxon>
        <taxon>Coleoptera</taxon>
        <taxon>Polyphaga</taxon>
        <taxon>Cucujiformia</taxon>
        <taxon>Tenebrionidae</taxon>
        <taxon>Tenebrio</taxon>
    </lineage>
</organism>
<evidence type="ECO:0000256" key="1">
    <source>
        <dbReference type="SAM" id="SignalP"/>
    </source>
</evidence>
<keyword evidence="1" id="KW-0732">Signal</keyword>
<dbReference type="Pfam" id="PF03392">
    <property type="entry name" value="OS-D"/>
    <property type="match status" value="1"/>
</dbReference>
<reference evidence="2" key="1">
    <citation type="journal article" date="2015" name="Comp. Biochem. Physiol. Part D Genomics Proteomics">
        <title>Identification of candidate chemosensory genes in the antennal transcriptome of Tenebrio molitor (Coleoptera: Tenebrionidae).</title>
        <authorList>
            <person name="Liu S."/>
            <person name="Rao X.J."/>
            <person name="Li M.Y."/>
            <person name="Feng M.F."/>
            <person name="He M.Z."/>
            <person name="Li S.G."/>
        </authorList>
    </citation>
    <scope>NUCLEOTIDE SEQUENCE</scope>
    <source>
        <strain evidence="2">AAU-P</strain>
    </source>
</reference>
<dbReference type="OrthoDB" id="6344725at2759"/>
<dbReference type="GeneID" id="138122881"/>